<reference evidence="2 3" key="1">
    <citation type="journal article" date="2018" name="Int. J. Syst. Evol. Microbiol.">
        <title>Glycomyces paridis sp. nov., isolated from the medicinal plant Paris polyphylla.</title>
        <authorList>
            <person name="Fang X.M."/>
            <person name="Bai J.L."/>
            <person name="Su J."/>
            <person name="Zhao L.L."/>
            <person name="Liu H.Y."/>
            <person name="Ma B.P."/>
            <person name="Zhang Y.Q."/>
            <person name="Yu L.Y."/>
        </authorList>
    </citation>
    <scope>NUCLEOTIDE SEQUENCE [LARGE SCALE GENOMIC DNA]</scope>
    <source>
        <strain evidence="2 3">CPCC 204357</strain>
    </source>
</reference>
<organism evidence="2 3">
    <name type="scientific">Glycomyces paridis</name>
    <dbReference type="NCBI Taxonomy" id="2126555"/>
    <lineage>
        <taxon>Bacteria</taxon>
        <taxon>Bacillati</taxon>
        <taxon>Actinomycetota</taxon>
        <taxon>Actinomycetes</taxon>
        <taxon>Glycomycetales</taxon>
        <taxon>Glycomycetaceae</taxon>
        <taxon>Glycomyces</taxon>
    </lineage>
</organism>
<name>A0A4S8PJU1_9ACTN</name>
<dbReference type="OrthoDB" id="9806213at2"/>
<dbReference type="AlphaFoldDB" id="A0A4S8PJU1"/>
<dbReference type="EMBL" id="STGX01000004">
    <property type="protein sequence ID" value="THV30025.1"/>
    <property type="molecule type" value="Genomic_DNA"/>
</dbReference>
<feature type="domain" description="Abortive phage infection protein C-terminal" evidence="1">
    <location>
        <begin position="259"/>
        <end position="444"/>
    </location>
</feature>
<gene>
    <name evidence="2" type="ORF">E9998_06480</name>
</gene>
<evidence type="ECO:0000259" key="1">
    <source>
        <dbReference type="Pfam" id="PF10592"/>
    </source>
</evidence>
<evidence type="ECO:0000313" key="2">
    <source>
        <dbReference type="EMBL" id="THV30025.1"/>
    </source>
</evidence>
<keyword evidence="3" id="KW-1185">Reference proteome</keyword>
<dbReference type="Pfam" id="PF10592">
    <property type="entry name" value="AIPR"/>
    <property type="match status" value="1"/>
</dbReference>
<protein>
    <recommendedName>
        <fullName evidence="1">Abortive phage infection protein C-terminal domain-containing protein</fullName>
    </recommendedName>
</protein>
<dbReference type="RefSeq" id="WP_136528898.1">
    <property type="nucleotide sequence ID" value="NZ_STGX01000004.1"/>
</dbReference>
<sequence>MNEVIQELLAEFKEARDLTDLDDAELFEAFAAHCVLHHFHEEDFDPEAHRTGGSQDRGVDAWGIVVNGELYHDLDSVRGAVEAAREMNVVVIVLQAKRSGSAEEKVVADLKDNLEQICSKEPMSYSASPRVVELHEALKVVFERHHRNAAGSPRLAVRYVHTGQEPNADLLAKCESARLTLEGLGRFDSATVEVVGFRQLQRLHQLANRKVRVEFDWPNKLSMPPMNGVQQAWMGTLPAKAFVRDLLVDEGGSLRTFLFEDNLRPFLGESNEVNDGIRTTLGEPVRKGRFAVLNNGITVIARSFNVSGQQCSMSDFQIVNGCQTGNVLFENRERLTDDVHVKVTVIEPRPDDVGVSGEITLATNRQTLIAKENLSADRTIHRDIEAYFLTTKGDRRLRYERRTGQFDADPSVTKTRVLKQSHLAQSYAAVFRGRAHEATRPAALLKDQRLTIFQPNDEPIVYYAAASVWYQMGWLLRNNRVDSRWKPARFLLMAAVVRRLAAGDLPTGPRQARKHCEALLDRVWERDEFERAVGEAVPHLERLLDADESGQRLNDLVRTRTFAVRFLEAVRPR</sequence>
<comment type="caution">
    <text evidence="2">The sequence shown here is derived from an EMBL/GenBank/DDBJ whole genome shotgun (WGS) entry which is preliminary data.</text>
</comment>
<dbReference type="InterPro" id="IPR018891">
    <property type="entry name" value="AIPR_C"/>
</dbReference>
<accession>A0A4S8PJU1</accession>
<evidence type="ECO:0000313" key="3">
    <source>
        <dbReference type="Proteomes" id="UP000305792"/>
    </source>
</evidence>
<proteinExistence type="predicted"/>
<dbReference type="Proteomes" id="UP000305792">
    <property type="component" value="Unassembled WGS sequence"/>
</dbReference>